<dbReference type="Pfam" id="PF04967">
    <property type="entry name" value="HTH_10"/>
    <property type="match status" value="1"/>
</dbReference>
<dbReference type="PANTHER" id="PTHR47429:SF2">
    <property type="entry name" value="PROTEIN TWIN LOV 1"/>
    <property type="match status" value="1"/>
</dbReference>
<evidence type="ECO:0000259" key="7">
    <source>
        <dbReference type="PROSITE" id="PS50113"/>
    </source>
</evidence>
<dbReference type="NCBIfam" id="TIGR00229">
    <property type="entry name" value="sensory_box"/>
    <property type="match status" value="1"/>
</dbReference>
<dbReference type="PANTHER" id="PTHR47429">
    <property type="entry name" value="PROTEIN TWIN LOV 1"/>
    <property type="match status" value="1"/>
</dbReference>
<dbReference type="InterPro" id="IPR000700">
    <property type="entry name" value="PAS-assoc_C"/>
</dbReference>
<keyword evidence="4" id="KW-0805">Transcription regulation</keyword>
<protein>
    <submittedName>
        <fullName evidence="8">PAS domain-containing protein</fullName>
    </submittedName>
</protein>
<dbReference type="PROSITE" id="PS50112">
    <property type="entry name" value="PAS"/>
    <property type="match status" value="1"/>
</dbReference>
<evidence type="ECO:0000313" key="9">
    <source>
        <dbReference type="Proteomes" id="UP000281431"/>
    </source>
</evidence>
<dbReference type="EMBL" id="REFZ01000014">
    <property type="protein sequence ID" value="RQG98558.1"/>
    <property type="molecule type" value="Genomic_DNA"/>
</dbReference>
<evidence type="ECO:0000256" key="2">
    <source>
        <dbReference type="ARBA" id="ARBA00022643"/>
    </source>
</evidence>
<feature type="domain" description="PAS" evidence="6">
    <location>
        <begin position="115"/>
        <end position="188"/>
    </location>
</feature>
<dbReference type="SUPFAM" id="SSF55781">
    <property type="entry name" value="GAF domain-like"/>
    <property type="match status" value="1"/>
</dbReference>
<name>A0A3N6M4U1_NATCH</name>
<organism evidence="8 9">
    <name type="scientific">Natrarchaeobius chitinivorans</name>
    <dbReference type="NCBI Taxonomy" id="1679083"/>
    <lineage>
        <taxon>Archaea</taxon>
        <taxon>Methanobacteriati</taxon>
        <taxon>Methanobacteriota</taxon>
        <taxon>Stenosarchaea group</taxon>
        <taxon>Halobacteria</taxon>
        <taxon>Halobacteriales</taxon>
        <taxon>Natrialbaceae</taxon>
        <taxon>Natrarchaeobius</taxon>
    </lineage>
</organism>
<dbReference type="Gene3D" id="3.30.450.40">
    <property type="match status" value="1"/>
</dbReference>
<keyword evidence="5" id="KW-0804">Transcription</keyword>
<evidence type="ECO:0000256" key="4">
    <source>
        <dbReference type="ARBA" id="ARBA00023015"/>
    </source>
</evidence>
<keyword evidence="1" id="KW-0285">Flavoprotein</keyword>
<feature type="domain" description="PAC" evidence="7">
    <location>
        <begin position="191"/>
        <end position="243"/>
    </location>
</feature>
<gene>
    <name evidence="8" type="ORF">EA472_17285</name>
</gene>
<dbReference type="PROSITE" id="PS50113">
    <property type="entry name" value="PAC"/>
    <property type="match status" value="1"/>
</dbReference>
<comment type="caution">
    <text evidence="8">The sequence shown here is derived from an EMBL/GenBank/DDBJ whole genome shotgun (WGS) entry which is preliminary data.</text>
</comment>
<evidence type="ECO:0000259" key="6">
    <source>
        <dbReference type="PROSITE" id="PS50112"/>
    </source>
</evidence>
<dbReference type="InterPro" id="IPR007050">
    <property type="entry name" value="HTH_bacterioopsin"/>
</dbReference>
<dbReference type="SMART" id="SM00086">
    <property type="entry name" value="PAC"/>
    <property type="match status" value="1"/>
</dbReference>
<dbReference type="InterPro" id="IPR031803">
    <property type="entry name" value="BAT_GAF/HTH-assoc"/>
</dbReference>
<dbReference type="Gene3D" id="3.30.450.20">
    <property type="entry name" value="PAS domain"/>
    <property type="match status" value="1"/>
</dbReference>
<dbReference type="InterPro" id="IPR029016">
    <property type="entry name" value="GAF-like_dom_sf"/>
</dbReference>
<keyword evidence="2" id="KW-0288">FMN</keyword>
<dbReference type="AlphaFoldDB" id="A0A3N6M4U1"/>
<proteinExistence type="predicted"/>
<evidence type="ECO:0000256" key="5">
    <source>
        <dbReference type="ARBA" id="ARBA00023163"/>
    </source>
</evidence>
<evidence type="ECO:0000313" key="8">
    <source>
        <dbReference type="EMBL" id="RQG98558.1"/>
    </source>
</evidence>
<sequence length="620" mass="68190">MNDVGESGHGYPNGGGSAAATLENVVDPVVGVDDGTVTYANEAARDAFDLAGERPWETEPIEGWERLEPAVDETTVGTARRVDLGDEWSARVHRGPDGATITFEARAHESPSVDDRAVKERAINEAPVGIAITDPDREDNPLVYVNDAFRRVTGYEYDDVVGRNCRFLQGEESNEDAIAEMRAAVDEERPVTVEVTNYRKDGTPFWNEVTIAPVRNERGEVTNYVGFQNDVTARKEAELALERRTDELEYILERVEGLVQDVTTAVTGSTSRGELEDAVCERVVEEPTYEAVWIGERNPATGQVAVRTAAGSAVATDSAPISADGHPATEALANGSVVVEPVDGRTNAAFPLSFNGVEYGVMTVELDDDRSVDDREEVILSSLARAVASGINARETSKVLETDAVVAVEIELSDRTVAPVALSFEADCRLEYRRSVHRTGDETASLYSVVGTDAESLEAAADRLDGVDCRVVVEREESCLIELLGDEDPVSWFADRGVRVRTVESDRGTARITLEIPRSANVRSIVEALENRYDRTDVISFRQHDRNERTQQEFAARLEAELTDRQFAVLQRAYLGGYFKWPRPATGEELAQSLDVSRPTFHEHLRAAEAKLCRAFFDDE</sequence>
<dbReference type="InterPro" id="IPR035965">
    <property type="entry name" value="PAS-like_dom_sf"/>
</dbReference>
<accession>A0A3N6M4U1</accession>
<dbReference type="Pfam" id="PF15915">
    <property type="entry name" value="BAT"/>
    <property type="match status" value="1"/>
</dbReference>
<dbReference type="Pfam" id="PF13426">
    <property type="entry name" value="PAS_9"/>
    <property type="match status" value="1"/>
</dbReference>
<dbReference type="CDD" id="cd00130">
    <property type="entry name" value="PAS"/>
    <property type="match status" value="1"/>
</dbReference>
<dbReference type="SMART" id="SM00091">
    <property type="entry name" value="PAS"/>
    <property type="match status" value="2"/>
</dbReference>
<keyword evidence="3" id="KW-0157">Chromophore</keyword>
<dbReference type="OrthoDB" id="106505at2157"/>
<dbReference type="InterPro" id="IPR001610">
    <property type="entry name" value="PAC"/>
</dbReference>
<dbReference type="InterPro" id="IPR000014">
    <property type="entry name" value="PAS"/>
</dbReference>
<dbReference type="Proteomes" id="UP000281431">
    <property type="component" value="Unassembled WGS sequence"/>
</dbReference>
<keyword evidence="9" id="KW-1185">Reference proteome</keyword>
<dbReference type="SUPFAM" id="SSF55785">
    <property type="entry name" value="PYP-like sensor domain (PAS domain)"/>
    <property type="match status" value="1"/>
</dbReference>
<evidence type="ECO:0000256" key="3">
    <source>
        <dbReference type="ARBA" id="ARBA00022991"/>
    </source>
</evidence>
<evidence type="ECO:0000256" key="1">
    <source>
        <dbReference type="ARBA" id="ARBA00022630"/>
    </source>
</evidence>
<reference evidence="8 9" key="1">
    <citation type="submission" date="2018-10" db="EMBL/GenBank/DDBJ databases">
        <title>Natrarchaeobius chitinivorans gen. nov., sp. nov., and Natrarchaeobius haloalkaliphilus sp. nov., alkaliphilic, chitin-utilizing haloarchaea from hypersaline alkaline lakes.</title>
        <authorList>
            <person name="Sorokin D.Y."/>
            <person name="Elcheninov A.G."/>
            <person name="Kostrikina N.A."/>
            <person name="Bale N.J."/>
            <person name="Sinninghe Damste J.S."/>
            <person name="Khijniak T.V."/>
            <person name="Kublanov I.V."/>
            <person name="Toshchakov S.V."/>
        </authorList>
    </citation>
    <scope>NUCLEOTIDE SEQUENCE [LARGE SCALE GENOMIC DNA]</scope>
    <source>
        <strain evidence="8 9">AArcht7</strain>
    </source>
</reference>